<dbReference type="RefSeq" id="WP_112574823.1">
    <property type="nucleotide sequence ID" value="NZ_CP043450.1"/>
</dbReference>
<proteinExistence type="predicted"/>
<organism evidence="1 2">
    <name type="scientific">Mucilaginibacter rubeus</name>
    <dbReference type="NCBI Taxonomy" id="2027860"/>
    <lineage>
        <taxon>Bacteria</taxon>
        <taxon>Pseudomonadati</taxon>
        <taxon>Bacteroidota</taxon>
        <taxon>Sphingobacteriia</taxon>
        <taxon>Sphingobacteriales</taxon>
        <taxon>Sphingobacteriaceae</taxon>
        <taxon>Mucilaginibacter</taxon>
    </lineage>
</organism>
<dbReference type="AlphaFoldDB" id="A0A5C1I5F3"/>
<evidence type="ECO:0000313" key="2">
    <source>
        <dbReference type="Proteomes" id="UP000251402"/>
    </source>
</evidence>
<protein>
    <submittedName>
        <fullName evidence="1">Uncharacterized protein</fullName>
    </submittedName>
</protein>
<name>A0A5C1I5F3_9SPHI</name>
<keyword evidence="2" id="KW-1185">Reference proteome</keyword>
<accession>A0A5C1I5F3</accession>
<reference evidence="1" key="1">
    <citation type="submission" date="2019-08" db="EMBL/GenBank/DDBJ databases">
        <title>Comparative genome analysis confer to the adaptation heavy metal polluted environment.</title>
        <authorList>
            <person name="Li Y."/>
        </authorList>
    </citation>
    <scope>NUCLEOTIDE SEQUENCE [LARGE SCALE GENOMIC DNA]</scope>
    <source>
        <strain evidence="1">P1</strain>
    </source>
</reference>
<gene>
    <name evidence="1" type="ORF">DEO27_026730</name>
</gene>
<dbReference type="Proteomes" id="UP000251402">
    <property type="component" value="Chromosome"/>
</dbReference>
<dbReference type="EMBL" id="CP043450">
    <property type="protein sequence ID" value="QEM13452.1"/>
    <property type="molecule type" value="Genomic_DNA"/>
</dbReference>
<sequence>MENERNELKTQAIALEITKEDITAAANAYADGCTADIEGAHKEHFKNKIMIHWYAGWMAHSLMLEPYFANVMHASNTLATIAAAAKDFVVYIEEQLPEFDMPEYVALKSLLNPFE</sequence>
<evidence type="ECO:0000313" key="1">
    <source>
        <dbReference type="EMBL" id="QEM13452.1"/>
    </source>
</evidence>
<dbReference type="KEGG" id="mrub:DEO27_026730"/>